<dbReference type="PANTHER" id="PTHR24006">
    <property type="entry name" value="UBIQUITIN CARBOXYL-TERMINAL HYDROLASE"/>
    <property type="match status" value="1"/>
</dbReference>
<keyword evidence="3" id="KW-1185">Reference proteome</keyword>
<sequence length="212" mass="24081">LNSVLQQLYHTRAFSGPLMGAAPARRPGREQDELLFKLQVLFASLHVGQRRYHDTRPLCSSFLDYDGRPMSLAEQKDAYEFCSMLLDKLERSSDAARELVKATFGGTLQYQIVPREPGCAHTSTRDEPFLMLTAEVQTKDTLAAALDLFTSGETLDGDNKYLCEQCGRRVAAQRRCAIKDLPPTLIVHLKRFEFNLETMTRHKLNHRCAFPM</sequence>
<dbReference type="PANTHER" id="PTHR24006:SF827">
    <property type="entry name" value="UBIQUITIN CARBOXYL-TERMINAL HYDROLASE 34"/>
    <property type="match status" value="1"/>
</dbReference>
<dbReference type="InterPro" id="IPR038765">
    <property type="entry name" value="Papain-like_cys_pep_sf"/>
</dbReference>
<dbReference type="AlphaFoldDB" id="A0A835YQG3"/>
<evidence type="ECO:0000313" key="2">
    <source>
        <dbReference type="EMBL" id="KAG5178753.1"/>
    </source>
</evidence>
<dbReference type="GO" id="GO:0004843">
    <property type="term" value="F:cysteine-type deubiquitinase activity"/>
    <property type="evidence" value="ECO:0007669"/>
    <property type="project" value="InterPro"/>
</dbReference>
<accession>A0A835YQG3</accession>
<evidence type="ECO:0000259" key="1">
    <source>
        <dbReference type="PROSITE" id="PS50235"/>
    </source>
</evidence>
<dbReference type="EMBL" id="JAFCMP010000513">
    <property type="protein sequence ID" value="KAG5178753.1"/>
    <property type="molecule type" value="Genomic_DNA"/>
</dbReference>
<dbReference type="Gene3D" id="3.90.70.10">
    <property type="entry name" value="Cysteine proteinases"/>
    <property type="match status" value="1"/>
</dbReference>
<comment type="caution">
    <text evidence="2">The sequence shown here is derived from an EMBL/GenBank/DDBJ whole genome shotgun (WGS) entry which is preliminary data.</text>
</comment>
<proteinExistence type="predicted"/>
<dbReference type="InterPro" id="IPR050164">
    <property type="entry name" value="Peptidase_C19"/>
</dbReference>
<evidence type="ECO:0000313" key="3">
    <source>
        <dbReference type="Proteomes" id="UP000664859"/>
    </source>
</evidence>
<feature type="domain" description="USP" evidence="1">
    <location>
        <begin position="1"/>
        <end position="212"/>
    </location>
</feature>
<feature type="non-terminal residue" evidence="2">
    <location>
        <position position="1"/>
    </location>
</feature>
<name>A0A835YQG3_9STRA</name>
<dbReference type="InterPro" id="IPR028889">
    <property type="entry name" value="USP"/>
</dbReference>
<dbReference type="Pfam" id="PF00443">
    <property type="entry name" value="UCH"/>
    <property type="match status" value="1"/>
</dbReference>
<dbReference type="Proteomes" id="UP000664859">
    <property type="component" value="Unassembled WGS sequence"/>
</dbReference>
<dbReference type="PROSITE" id="PS50235">
    <property type="entry name" value="USP_3"/>
    <property type="match status" value="1"/>
</dbReference>
<gene>
    <name evidence="2" type="ORF">JKP88DRAFT_168669</name>
</gene>
<dbReference type="OrthoDB" id="289038at2759"/>
<protein>
    <recommendedName>
        <fullName evidence="1">USP domain-containing protein</fullName>
    </recommendedName>
</protein>
<organism evidence="2 3">
    <name type="scientific">Tribonema minus</name>
    <dbReference type="NCBI Taxonomy" id="303371"/>
    <lineage>
        <taxon>Eukaryota</taxon>
        <taxon>Sar</taxon>
        <taxon>Stramenopiles</taxon>
        <taxon>Ochrophyta</taxon>
        <taxon>PX clade</taxon>
        <taxon>Xanthophyceae</taxon>
        <taxon>Tribonematales</taxon>
        <taxon>Tribonemataceae</taxon>
        <taxon>Tribonema</taxon>
    </lineage>
</organism>
<dbReference type="GO" id="GO:0016579">
    <property type="term" value="P:protein deubiquitination"/>
    <property type="evidence" value="ECO:0007669"/>
    <property type="project" value="InterPro"/>
</dbReference>
<dbReference type="InterPro" id="IPR001394">
    <property type="entry name" value="Peptidase_C19_UCH"/>
</dbReference>
<dbReference type="GO" id="GO:0005829">
    <property type="term" value="C:cytosol"/>
    <property type="evidence" value="ECO:0007669"/>
    <property type="project" value="TreeGrafter"/>
</dbReference>
<reference evidence="2" key="1">
    <citation type="submission" date="2021-02" db="EMBL/GenBank/DDBJ databases">
        <title>First Annotated Genome of the Yellow-green Alga Tribonema minus.</title>
        <authorList>
            <person name="Mahan K.M."/>
        </authorList>
    </citation>
    <scope>NUCLEOTIDE SEQUENCE</scope>
    <source>
        <strain evidence="2">UTEX B ZZ1240</strain>
    </source>
</reference>
<dbReference type="SUPFAM" id="SSF54001">
    <property type="entry name" value="Cysteine proteinases"/>
    <property type="match status" value="1"/>
</dbReference>
<dbReference type="GO" id="GO:0005634">
    <property type="term" value="C:nucleus"/>
    <property type="evidence" value="ECO:0007669"/>
    <property type="project" value="TreeGrafter"/>
</dbReference>